<dbReference type="SUPFAM" id="SSF57959">
    <property type="entry name" value="Leucine zipper domain"/>
    <property type="match status" value="1"/>
</dbReference>
<evidence type="ECO:0000256" key="1">
    <source>
        <dbReference type="SAM" id="Coils"/>
    </source>
</evidence>
<dbReference type="AlphaFoldDB" id="S8B004"/>
<dbReference type="STRING" id="933388.S8B004"/>
<feature type="domain" description="BZIP" evidence="3">
    <location>
        <begin position="138"/>
        <end position="199"/>
    </location>
</feature>
<evidence type="ECO:0000256" key="2">
    <source>
        <dbReference type="SAM" id="MobiDB-lite"/>
    </source>
</evidence>
<protein>
    <recommendedName>
        <fullName evidence="3">BZIP domain-containing protein</fullName>
    </recommendedName>
</protein>
<dbReference type="Gene3D" id="1.20.5.170">
    <property type="match status" value="1"/>
</dbReference>
<gene>
    <name evidence="4" type="ORF">PDE_02566</name>
</gene>
<dbReference type="HOGENOM" id="CLU_1326785_0_0_1"/>
<dbReference type="GO" id="GO:0003700">
    <property type="term" value="F:DNA-binding transcription factor activity"/>
    <property type="evidence" value="ECO:0007669"/>
    <property type="project" value="InterPro"/>
</dbReference>
<keyword evidence="5" id="KW-1185">Reference proteome</keyword>
<dbReference type="CDD" id="cd12193">
    <property type="entry name" value="bZIP_GCN4"/>
    <property type="match status" value="1"/>
</dbReference>
<feature type="compositionally biased region" description="Polar residues" evidence="2">
    <location>
        <begin position="34"/>
        <end position="43"/>
    </location>
</feature>
<accession>S8B004</accession>
<dbReference type="EMBL" id="KB644410">
    <property type="protein sequence ID" value="EPS27622.1"/>
    <property type="molecule type" value="Genomic_DNA"/>
</dbReference>
<dbReference type="PROSITE" id="PS50217">
    <property type="entry name" value="BZIP"/>
    <property type="match status" value="1"/>
</dbReference>
<feature type="compositionally biased region" description="Basic residues" evidence="2">
    <location>
        <begin position="80"/>
        <end position="94"/>
    </location>
</feature>
<keyword evidence="1" id="KW-0175">Coiled coil</keyword>
<dbReference type="InterPro" id="IPR046347">
    <property type="entry name" value="bZIP_sf"/>
</dbReference>
<name>S8B004_PENO1</name>
<dbReference type="SMART" id="SM00338">
    <property type="entry name" value="BRLZ"/>
    <property type="match status" value="1"/>
</dbReference>
<proteinExistence type="predicted"/>
<dbReference type="Proteomes" id="UP000019376">
    <property type="component" value="Unassembled WGS sequence"/>
</dbReference>
<reference evidence="4 5" key="1">
    <citation type="journal article" date="2013" name="PLoS ONE">
        <title>Genomic and secretomic analyses reveal unique features of the lignocellulolytic enzyme system of Penicillium decumbens.</title>
        <authorList>
            <person name="Liu G."/>
            <person name="Zhang L."/>
            <person name="Wei X."/>
            <person name="Zou G."/>
            <person name="Qin Y."/>
            <person name="Ma L."/>
            <person name="Li J."/>
            <person name="Zheng H."/>
            <person name="Wang S."/>
            <person name="Wang C."/>
            <person name="Xun L."/>
            <person name="Zhao G.-P."/>
            <person name="Zhou Z."/>
            <person name="Qu Y."/>
        </authorList>
    </citation>
    <scope>NUCLEOTIDE SEQUENCE [LARGE SCALE GENOMIC DNA]</scope>
    <source>
        <strain evidence="5">114-2 / CGMCC 5302</strain>
    </source>
</reference>
<evidence type="ECO:0000313" key="5">
    <source>
        <dbReference type="Proteomes" id="UP000019376"/>
    </source>
</evidence>
<dbReference type="PROSITE" id="PS00036">
    <property type="entry name" value="BZIP_BASIC"/>
    <property type="match status" value="1"/>
</dbReference>
<dbReference type="OrthoDB" id="2257100at2759"/>
<organism evidence="4 5">
    <name type="scientific">Penicillium oxalicum (strain 114-2 / CGMCC 5302)</name>
    <name type="common">Penicillium decumbens</name>
    <dbReference type="NCBI Taxonomy" id="933388"/>
    <lineage>
        <taxon>Eukaryota</taxon>
        <taxon>Fungi</taxon>
        <taxon>Dikarya</taxon>
        <taxon>Ascomycota</taxon>
        <taxon>Pezizomycotina</taxon>
        <taxon>Eurotiomycetes</taxon>
        <taxon>Eurotiomycetidae</taxon>
        <taxon>Eurotiales</taxon>
        <taxon>Aspergillaceae</taxon>
        <taxon>Penicillium</taxon>
    </lineage>
</organism>
<evidence type="ECO:0000313" key="4">
    <source>
        <dbReference type="EMBL" id="EPS27622.1"/>
    </source>
</evidence>
<feature type="coiled-coil region" evidence="1">
    <location>
        <begin position="154"/>
        <end position="188"/>
    </location>
</feature>
<feature type="region of interest" description="Disordered" evidence="2">
    <location>
        <begin position="25"/>
        <end position="149"/>
    </location>
</feature>
<feature type="compositionally biased region" description="Polar residues" evidence="2">
    <location>
        <begin position="124"/>
        <end position="134"/>
    </location>
</feature>
<dbReference type="InterPro" id="IPR004827">
    <property type="entry name" value="bZIP"/>
</dbReference>
<evidence type="ECO:0000259" key="3">
    <source>
        <dbReference type="PROSITE" id="PS50217"/>
    </source>
</evidence>
<sequence length="207" mass="23128">MWLMDPAWLESVAFSLEQFPPESHINFPDLPSDGLTSETSTDLTQRDFPVLEMASSISEEGPSLRSGAIPSFDGLVTSQSRRHTSTTHNSRARNPRVNQKDNALAPSGSPGQISDRPDHPSGLVRSTSPSSQDSDGGRLQEKRHRNKIAARKLRQKRVDQILDLESRLEKMQKERDELRVKAAKWEGEVTILRDLLGRRTGEGLGTY</sequence>